<evidence type="ECO:0000313" key="3">
    <source>
        <dbReference type="EMBL" id="APZ96966.1"/>
    </source>
</evidence>
<feature type="compositionally biased region" description="Polar residues" evidence="1">
    <location>
        <begin position="187"/>
        <end position="208"/>
    </location>
</feature>
<dbReference type="RefSeq" id="WP_077027925.1">
    <property type="nucleotide sequence ID" value="NZ_CP017641.1"/>
</dbReference>
<feature type="signal peptide" evidence="2">
    <location>
        <begin position="1"/>
        <end position="20"/>
    </location>
</feature>
<dbReference type="PROSITE" id="PS51257">
    <property type="entry name" value="PROKAR_LIPOPROTEIN"/>
    <property type="match status" value="1"/>
</dbReference>
<protein>
    <recommendedName>
        <fullName evidence="5">Lipoprotein</fullName>
    </recommendedName>
</protein>
<feature type="compositionally biased region" description="Polar residues" evidence="1">
    <location>
        <begin position="215"/>
        <end position="224"/>
    </location>
</feature>
<keyword evidence="4" id="KW-1185">Reference proteome</keyword>
<dbReference type="KEGG" id="fmr:Fuma_06642"/>
<accession>A0A1P8WSE2</accession>
<dbReference type="EMBL" id="CP017641">
    <property type="protein sequence ID" value="APZ96966.1"/>
    <property type="molecule type" value="Genomic_DNA"/>
</dbReference>
<proteinExistence type="predicted"/>
<gene>
    <name evidence="3" type="ORF">Fuma_06642</name>
</gene>
<name>A0A1P8WSE2_9PLAN</name>
<keyword evidence="2" id="KW-0732">Signal</keyword>
<evidence type="ECO:0008006" key="5">
    <source>
        <dbReference type="Google" id="ProtNLM"/>
    </source>
</evidence>
<dbReference type="STRING" id="1891926.Fuma_06642"/>
<evidence type="ECO:0000313" key="4">
    <source>
        <dbReference type="Proteomes" id="UP000187735"/>
    </source>
</evidence>
<organism evidence="3 4">
    <name type="scientific">Fuerstiella marisgermanici</name>
    <dbReference type="NCBI Taxonomy" id="1891926"/>
    <lineage>
        <taxon>Bacteria</taxon>
        <taxon>Pseudomonadati</taxon>
        <taxon>Planctomycetota</taxon>
        <taxon>Planctomycetia</taxon>
        <taxon>Planctomycetales</taxon>
        <taxon>Planctomycetaceae</taxon>
        <taxon>Fuerstiella</taxon>
    </lineage>
</organism>
<sequence length="224" mass="24102" precursor="true">MKTSLSLSALVLVVSVSGCASSSLLKTSTSMLAAPVNAVTNVWRDKPVAKILCLWEAAEGQGLDERPSRGFAGQIMFFTYGDASPIKVNGKVRIFEYADFDADEVDPTPVHKFTFDAGAWSAHHTVSTVGHTYNVFLPYVVKTSGPATCGLRVEIETEDGRIVTSPYTEVKLSTRTSQKAASGLTRNVIKNSSTKPVSQSNSQDSQPPTRKLESMSIQLPKSGN</sequence>
<feature type="chain" id="PRO_5010333577" description="Lipoprotein" evidence="2">
    <location>
        <begin position="21"/>
        <end position="224"/>
    </location>
</feature>
<reference evidence="3 4" key="1">
    <citation type="journal article" date="2016" name="Front. Microbiol.">
        <title>Fuerstia marisgermanicae gen. nov., sp. nov., an Unusual Member of the Phylum Planctomycetes from the German Wadden Sea.</title>
        <authorList>
            <person name="Kohn T."/>
            <person name="Heuer A."/>
            <person name="Jogler M."/>
            <person name="Vollmers J."/>
            <person name="Boedeker C."/>
            <person name="Bunk B."/>
            <person name="Rast P."/>
            <person name="Borchert D."/>
            <person name="Glockner I."/>
            <person name="Freese H.M."/>
            <person name="Klenk H.P."/>
            <person name="Overmann J."/>
            <person name="Kaster A.K."/>
            <person name="Rohde M."/>
            <person name="Wiegand S."/>
            <person name="Jogler C."/>
        </authorList>
    </citation>
    <scope>NUCLEOTIDE SEQUENCE [LARGE SCALE GENOMIC DNA]</scope>
    <source>
        <strain evidence="3 4">NH11</strain>
    </source>
</reference>
<evidence type="ECO:0000256" key="1">
    <source>
        <dbReference type="SAM" id="MobiDB-lite"/>
    </source>
</evidence>
<dbReference type="Proteomes" id="UP000187735">
    <property type="component" value="Chromosome"/>
</dbReference>
<dbReference type="AlphaFoldDB" id="A0A1P8WSE2"/>
<feature type="region of interest" description="Disordered" evidence="1">
    <location>
        <begin position="187"/>
        <end position="224"/>
    </location>
</feature>
<evidence type="ECO:0000256" key="2">
    <source>
        <dbReference type="SAM" id="SignalP"/>
    </source>
</evidence>
<dbReference type="OrthoDB" id="282702at2"/>